<evidence type="ECO:0008006" key="4">
    <source>
        <dbReference type="Google" id="ProtNLM"/>
    </source>
</evidence>
<evidence type="ECO:0000313" key="3">
    <source>
        <dbReference type="Proteomes" id="UP001500051"/>
    </source>
</evidence>
<accession>A0ABP7DX53</accession>
<feature type="transmembrane region" description="Helical" evidence="1">
    <location>
        <begin position="17"/>
        <end position="37"/>
    </location>
</feature>
<dbReference type="Proteomes" id="UP001500051">
    <property type="component" value="Unassembled WGS sequence"/>
</dbReference>
<dbReference type="RefSeq" id="WP_344813318.1">
    <property type="nucleotide sequence ID" value="NZ_BAAAYX010000013.1"/>
</dbReference>
<name>A0ABP7DX53_9ACTN</name>
<reference evidence="3" key="1">
    <citation type="journal article" date="2019" name="Int. J. Syst. Evol. Microbiol.">
        <title>The Global Catalogue of Microorganisms (GCM) 10K type strain sequencing project: providing services to taxonomists for standard genome sequencing and annotation.</title>
        <authorList>
            <consortium name="The Broad Institute Genomics Platform"/>
            <consortium name="The Broad Institute Genome Sequencing Center for Infectious Disease"/>
            <person name="Wu L."/>
            <person name="Ma J."/>
        </authorList>
    </citation>
    <scope>NUCLEOTIDE SEQUENCE [LARGE SCALE GENOMIC DNA]</scope>
    <source>
        <strain evidence="3">JCM 16548</strain>
    </source>
</reference>
<comment type="caution">
    <text evidence="2">The sequence shown here is derived from an EMBL/GenBank/DDBJ whole genome shotgun (WGS) entry which is preliminary data.</text>
</comment>
<evidence type="ECO:0000256" key="1">
    <source>
        <dbReference type="SAM" id="Phobius"/>
    </source>
</evidence>
<organism evidence="2 3">
    <name type="scientific">Microlunatus aurantiacus</name>
    <dbReference type="NCBI Taxonomy" id="446786"/>
    <lineage>
        <taxon>Bacteria</taxon>
        <taxon>Bacillati</taxon>
        <taxon>Actinomycetota</taxon>
        <taxon>Actinomycetes</taxon>
        <taxon>Propionibacteriales</taxon>
        <taxon>Propionibacteriaceae</taxon>
        <taxon>Microlunatus</taxon>
    </lineage>
</organism>
<evidence type="ECO:0000313" key="2">
    <source>
        <dbReference type="EMBL" id="GAA3710478.1"/>
    </source>
</evidence>
<keyword evidence="1" id="KW-0812">Transmembrane</keyword>
<feature type="transmembrane region" description="Helical" evidence="1">
    <location>
        <begin position="49"/>
        <end position="67"/>
    </location>
</feature>
<protein>
    <recommendedName>
        <fullName evidence="4">Sensor</fullName>
    </recommendedName>
</protein>
<keyword evidence="3" id="KW-1185">Reference proteome</keyword>
<keyword evidence="1" id="KW-1133">Transmembrane helix</keyword>
<sequence length="169" mass="18234">MSTPPGPGANHLRQLRVMVGALLAAPVVIVVAMWFVLGHTLTDPTPWPFVIAVVVLGLVGEVVLRTFGYRTVVLPRGLSSADTMARSRLSYQAALFRRMSVAELPMLIALALSFVTYGGFYLVLFGAAVTLNLLVVHVWPSQRSVDRTAASLELDGADSHLREALGLPR</sequence>
<dbReference type="EMBL" id="BAAAYX010000013">
    <property type="protein sequence ID" value="GAA3710478.1"/>
    <property type="molecule type" value="Genomic_DNA"/>
</dbReference>
<keyword evidence="1" id="KW-0472">Membrane</keyword>
<gene>
    <name evidence="2" type="ORF">GCM10022204_31150</name>
</gene>
<proteinExistence type="predicted"/>